<organism evidence="1">
    <name type="scientific">marine metagenome</name>
    <dbReference type="NCBI Taxonomy" id="408172"/>
    <lineage>
        <taxon>unclassified sequences</taxon>
        <taxon>metagenomes</taxon>
        <taxon>ecological metagenomes</taxon>
    </lineage>
</organism>
<dbReference type="EMBL" id="UINC01072496">
    <property type="protein sequence ID" value="SVC08179.1"/>
    <property type="molecule type" value="Genomic_DNA"/>
</dbReference>
<dbReference type="AlphaFoldDB" id="A0A382J980"/>
<reference evidence="1" key="1">
    <citation type="submission" date="2018-05" db="EMBL/GenBank/DDBJ databases">
        <authorList>
            <person name="Lanie J.A."/>
            <person name="Ng W.-L."/>
            <person name="Kazmierczak K.M."/>
            <person name="Andrzejewski T.M."/>
            <person name="Davidsen T.M."/>
            <person name="Wayne K.J."/>
            <person name="Tettelin H."/>
            <person name="Glass J.I."/>
            <person name="Rusch D."/>
            <person name="Podicherti R."/>
            <person name="Tsui H.-C.T."/>
            <person name="Winkler M.E."/>
        </authorList>
    </citation>
    <scope>NUCLEOTIDE SEQUENCE</scope>
</reference>
<accession>A0A382J980</accession>
<gene>
    <name evidence="1" type="ORF">METZ01_LOCUS261033</name>
</gene>
<proteinExistence type="predicted"/>
<sequence>MYRADGSKKSARGFLGPIKNLVSGRTMTEFSTDLGDDFEFEGRTYPANMSIPTMVPTQRPEAIEYMQNMKEGTGLNRSIPMEAEIGDVAISHAHMRITKGLNPFYQDGEDE</sequence>
<evidence type="ECO:0000313" key="1">
    <source>
        <dbReference type="EMBL" id="SVC08179.1"/>
    </source>
</evidence>
<protein>
    <submittedName>
        <fullName evidence="1">Uncharacterized protein</fullName>
    </submittedName>
</protein>
<name>A0A382J980_9ZZZZ</name>